<dbReference type="Proteomes" id="UP000184267">
    <property type="component" value="Unassembled WGS sequence"/>
</dbReference>
<organism evidence="1 2">
    <name type="scientific">Trametes pubescens</name>
    <name type="common">White-rot fungus</name>
    <dbReference type="NCBI Taxonomy" id="154538"/>
    <lineage>
        <taxon>Eukaryota</taxon>
        <taxon>Fungi</taxon>
        <taxon>Dikarya</taxon>
        <taxon>Basidiomycota</taxon>
        <taxon>Agaricomycotina</taxon>
        <taxon>Agaricomycetes</taxon>
        <taxon>Polyporales</taxon>
        <taxon>Polyporaceae</taxon>
        <taxon>Trametes</taxon>
    </lineage>
</organism>
<keyword evidence="2" id="KW-1185">Reference proteome</keyword>
<dbReference type="AlphaFoldDB" id="A0A1M2VU87"/>
<sequence length="172" mass="18855">MSHTLAPLMATILNDLPEAFECTLRHEAAVQVLVMQCASITAHIDAAKARIAKEKAAQRLLRAEIAAFLRERGELRSANSSRVMEDSLLLSNASKKSAAASPSGSILGGMSNSSLYQESPLCLKSKRKGRIFDADIDILPKRRRLTVETDEIKPSPSELQLIPQVIKAEDRF</sequence>
<evidence type="ECO:0000313" key="2">
    <source>
        <dbReference type="Proteomes" id="UP000184267"/>
    </source>
</evidence>
<evidence type="ECO:0000313" key="1">
    <source>
        <dbReference type="EMBL" id="OJT11106.1"/>
    </source>
</evidence>
<comment type="caution">
    <text evidence="1">The sequence shown here is derived from an EMBL/GenBank/DDBJ whole genome shotgun (WGS) entry which is preliminary data.</text>
</comment>
<dbReference type="OrthoDB" id="2744269at2759"/>
<accession>A0A1M2VU87</accession>
<proteinExistence type="predicted"/>
<gene>
    <name evidence="1" type="ORF">TRAPUB_12390</name>
</gene>
<protein>
    <submittedName>
        <fullName evidence="1">Uncharacterized protein</fullName>
    </submittedName>
</protein>
<name>A0A1M2VU87_TRAPU</name>
<reference evidence="1 2" key="1">
    <citation type="submission" date="2016-10" db="EMBL/GenBank/DDBJ databases">
        <title>Genome sequence of the basidiomycete white-rot fungus Trametes pubescens.</title>
        <authorList>
            <person name="Makela M.R."/>
            <person name="Granchi Z."/>
            <person name="Peng M."/>
            <person name="De Vries R.P."/>
            <person name="Grigoriev I."/>
            <person name="Riley R."/>
            <person name="Hilden K."/>
        </authorList>
    </citation>
    <scope>NUCLEOTIDE SEQUENCE [LARGE SCALE GENOMIC DNA]</scope>
    <source>
        <strain evidence="1 2">FBCC735</strain>
    </source>
</reference>
<dbReference type="OMA" id="QQCAGIT"/>
<dbReference type="EMBL" id="MNAD01000687">
    <property type="protein sequence ID" value="OJT11106.1"/>
    <property type="molecule type" value="Genomic_DNA"/>
</dbReference>